<protein>
    <submittedName>
        <fullName evidence="2">5S ribosomal RNA</fullName>
    </submittedName>
</protein>
<sequence>MVPTITSRKVTHPETTPVQARLTVEFS</sequence>
<reference key="1">
    <citation type="journal article" date="1999" name="Nature">
        <title>Sequence and analysis of chromosome 2 of the plant Arabidopsis thaliana.</title>
        <authorList>
            <person name="Lin X."/>
            <person name="Kaul S."/>
            <person name="Rounsley S."/>
            <person name="Shea T.P."/>
            <person name="Benito M.I."/>
            <person name="Town C.D."/>
            <person name="Fujii C.Y."/>
            <person name="Mason T."/>
            <person name="Bowman C.L."/>
            <person name="Barnstead M."/>
            <person name="Feldblyum T.V."/>
            <person name="Buell C.R."/>
            <person name="Ketchum K.A."/>
            <person name="Lee J."/>
            <person name="Ronning C.M."/>
            <person name="Koo H.L."/>
            <person name="Moffat K.S."/>
            <person name="Cronin L.A."/>
            <person name="Shen M."/>
            <person name="Pai G."/>
            <person name="Van Aken S."/>
            <person name="Umayam L."/>
            <person name="Tallon L.J."/>
            <person name="Gill J.E."/>
            <person name="Adams M.D."/>
            <person name="Carrera A.J."/>
            <person name="Creasy T.H."/>
            <person name="Goodman H.M."/>
            <person name="Somerville C.R."/>
            <person name="Copenhaver G.P."/>
            <person name="Preuss D."/>
            <person name="Nierman W.C."/>
            <person name="White O."/>
            <person name="Eisen J.A."/>
            <person name="Salzberg S.L."/>
            <person name="Fraser C.M."/>
            <person name="Venter J.C."/>
        </authorList>
    </citation>
    <scope>NUCLEOTIDE SEQUENCE [LARGE SCALE GENOMIC DNA]</scope>
    <source>
        <strain>cv. Columbia</strain>
    </source>
</reference>
<feature type="region of interest" description="Disordered" evidence="1">
    <location>
        <begin position="1"/>
        <end position="27"/>
    </location>
</feature>
<reference evidence="2" key="3">
    <citation type="submission" date="2002-02" db="EMBL/GenBank/DDBJ databases">
        <authorList>
            <person name="Town C.D."/>
            <person name="Kaul S."/>
        </authorList>
    </citation>
    <scope>NUCLEOTIDE SEQUENCE</scope>
</reference>
<feature type="compositionally biased region" description="Polar residues" evidence="1">
    <location>
        <begin position="1"/>
        <end position="18"/>
    </location>
</feature>
<name>Q8S8F4_ARATH</name>
<evidence type="ECO:0000256" key="1">
    <source>
        <dbReference type="SAM" id="MobiDB-lite"/>
    </source>
</evidence>
<organism evidence="2">
    <name type="scientific">Arabidopsis thaliana</name>
    <name type="common">Mouse-ear cress</name>
    <dbReference type="NCBI Taxonomy" id="3702"/>
    <lineage>
        <taxon>Eukaryota</taxon>
        <taxon>Viridiplantae</taxon>
        <taxon>Streptophyta</taxon>
        <taxon>Embryophyta</taxon>
        <taxon>Tracheophyta</taxon>
        <taxon>Spermatophyta</taxon>
        <taxon>Magnoliopsida</taxon>
        <taxon>eudicotyledons</taxon>
        <taxon>Gunneridae</taxon>
        <taxon>Pentapetalae</taxon>
        <taxon>rosids</taxon>
        <taxon>malvids</taxon>
        <taxon>Brassicales</taxon>
        <taxon>Brassicaceae</taxon>
        <taxon>Camelineae</taxon>
        <taxon>Arabidopsis</taxon>
    </lineage>
</organism>
<accession>Q8S8F4</accession>
<evidence type="ECO:0000313" key="2">
    <source>
        <dbReference type="EMBL" id="AAM15310.1"/>
    </source>
</evidence>
<reference evidence="2" key="2">
    <citation type="submission" date="2000-03" db="EMBL/GenBank/DDBJ databases">
        <authorList>
            <person name="Lin X."/>
            <person name="Kaul S."/>
            <person name="Shea T.P."/>
            <person name="Fujii C.Y."/>
            <person name="Shen M."/>
            <person name="VanAken S.E."/>
            <person name="Barnstead M.E."/>
            <person name="Mason T.M."/>
            <person name="Bowman C.L."/>
            <person name="Ronning C.M."/>
            <person name="Benito M.-I."/>
            <person name="Carrera A.J."/>
            <person name="Creasy T.H."/>
            <person name="Buell C.R."/>
            <person name="Town C.D."/>
            <person name="Nierman W.C."/>
            <person name="Fraser C.M."/>
            <person name="Venter J.C."/>
        </authorList>
    </citation>
    <scope>NUCLEOTIDE SEQUENCE</scope>
</reference>
<dbReference type="AlphaFoldDB" id="Q8S8F4"/>
<dbReference type="EMBL" id="AC006918">
    <property type="protein sequence ID" value="AAM15310.1"/>
    <property type="molecule type" value="Genomic_DNA"/>
</dbReference>
<dbReference type="PIR" id="A84477">
    <property type="entry name" value="A84477"/>
</dbReference>
<proteinExistence type="predicted"/>